<proteinExistence type="predicted"/>
<sequence length="173" mass="19686">MARHKHRYDSLLEWYFYPLHPLWAWAMTAVESGFKPLAQSPVGARGLLQVMPATWYNEAGARWKSRYDGFDVEQNIKRGARELKSCFSIFRNPQGAERYKVCTAAYNAGRRHIISAQLLATKAGKDERLWRDVADYLPQITGQRASETINHVLRVETAFIAEGGKLQDLVGTS</sequence>
<comment type="caution">
    <text evidence="2">The sequence shown here is derived from an EMBL/GenBank/DDBJ whole genome shotgun (WGS) entry which is preliminary data.</text>
</comment>
<reference evidence="2" key="1">
    <citation type="journal article" date="2015" name="Nature">
        <title>Complex archaea that bridge the gap between prokaryotes and eukaryotes.</title>
        <authorList>
            <person name="Spang A."/>
            <person name="Saw J.H."/>
            <person name="Jorgensen S.L."/>
            <person name="Zaremba-Niedzwiedzka K."/>
            <person name="Martijn J."/>
            <person name="Lind A.E."/>
            <person name="van Eijk R."/>
            <person name="Schleper C."/>
            <person name="Guy L."/>
            <person name="Ettema T.J."/>
        </authorList>
    </citation>
    <scope>NUCLEOTIDE SEQUENCE</scope>
</reference>
<dbReference type="EMBL" id="LAZR01052270">
    <property type="protein sequence ID" value="KKK83330.1"/>
    <property type="molecule type" value="Genomic_DNA"/>
</dbReference>
<accession>A0A0F8ZBL2</accession>
<dbReference type="PANTHER" id="PTHR37423">
    <property type="entry name" value="SOLUBLE LYTIC MUREIN TRANSGLYCOSYLASE-RELATED"/>
    <property type="match status" value="1"/>
</dbReference>
<dbReference type="Gene3D" id="1.10.530.10">
    <property type="match status" value="1"/>
</dbReference>
<dbReference type="SUPFAM" id="SSF53955">
    <property type="entry name" value="Lysozyme-like"/>
    <property type="match status" value="1"/>
</dbReference>
<dbReference type="AlphaFoldDB" id="A0A0F8ZBL2"/>
<dbReference type="InterPro" id="IPR023346">
    <property type="entry name" value="Lysozyme-like_dom_sf"/>
</dbReference>
<gene>
    <name evidence="2" type="ORF">LCGC14_2794450</name>
</gene>
<dbReference type="InterPro" id="IPR008258">
    <property type="entry name" value="Transglycosylase_SLT_dom_1"/>
</dbReference>
<name>A0A0F8ZBL2_9ZZZZ</name>
<evidence type="ECO:0000259" key="1">
    <source>
        <dbReference type="Pfam" id="PF01464"/>
    </source>
</evidence>
<dbReference type="PANTHER" id="PTHR37423:SF2">
    <property type="entry name" value="MEMBRANE-BOUND LYTIC MUREIN TRANSGLYCOSYLASE C"/>
    <property type="match status" value="1"/>
</dbReference>
<evidence type="ECO:0000313" key="2">
    <source>
        <dbReference type="EMBL" id="KKK83330.1"/>
    </source>
</evidence>
<feature type="domain" description="Transglycosylase SLT" evidence="1">
    <location>
        <begin position="25"/>
        <end position="125"/>
    </location>
</feature>
<dbReference type="Pfam" id="PF01464">
    <property type="entry name" value="SLT"/>
    <property type="match status" value="1"/>
</dbReference>
<organism evidence="2">
    <name type="scientific">marine sediment metagenome</name>
    <dbReference type="NCBI Taxonomy" id="412755"/>
    <lineage>
        <taxon>unclassified sequences</taxon>
        <taxon>metagenomes</taxon>
        <taxon>ecological metagenomes</taxon>
    </lineage>
</organism>
<protein>
    <recommendedName>
        <fullName evidence="1">Transglycosylase SLT domain-containing protein</fullName>
    </recommendedName>
</protein>